<dbReference type="CDD" id="cd23569">
    <property type="entry name" value="TFP_LU_ECD_LYPD8_rpt2"/>
    <property type="match status" value="1"/>
</dbReference>
<dbReference type="GO" id="GO:0050829">
    <property type="term" value="P:defense response to Gram-negative bacterium"/>
    <property type="evidence" value="ECO:0007669"/>
    <property type="project" value="TreeGrafter"/>
</dbReference>
<dbReference type="PANTHER" id="PTHR20914:SF2">
    <property type="entry name" value="LY6_PLAUR DOMAIN-CONTAINING PROTEIN 8"/>
    <property type="match status" value="1"/>
</dbReference>
<name>A0A9W3G3Y6_CAMBA</name>
<dbReference type="CTD" id="646627"/>
<reference evidence="4" key="1">
    <citation type="submission" date="2025-08" db="UniProtKB">
        <authorList>
            <consortium name="RefSeq"/>
        </authorList>
    </citation>
    <scope>IDENTIFICATION</scope>
    <source>
        <tissue evidence="4">Blood</tissue>
    </source>
</reference>
<evidence type="ECO:0000256" key="3">
    <source>
        <dbReference type="SAM" id="SignalP"/>
    </source>
</evidence>
<comment type="subcellular location">
    <subcellularLocation>
        <location evidence="1">Secreted</location>
    </subcellularLocation>
</comment>
<dbReference type="RefSeq" id="XP_045371921.1">
    <property type="nucleotide sequence ID" value="XM_045515965.1"/>
</dbReference>
<accession>A0A9W3G3Y6</accession>
<proteinExistence type="predicted"/>
<keyword evidence="3" id="KW-0732">Signal</keyword>
<sequence length="261" mass="27232">MKGFLVAGITALLTVAAVESLKCLQCNSRRNSCVNVNATECPANVSASCTSFLSTASVGTLPSLNSLHPGLTICVCLCAGGNFMFYQNSACSARNCSGLEAYTFSVHTANENFVFASQCCQGGPCGNVTVTGAPPLVNVSSNIECPACFELNRASCDGKPLRCNNGEMCVDLVAAWNETSKLVLKGCSNINDATCHILSTKKPKLGEFTLQKLVCADKSTTASTTKNPKTIAPHRPTSGTGSKVFFTPVALASLLLLGLLL</sequence>
<dbReference type="GO" id="GO:0005615">
    <property type="term" value="C:extracellular space"/>
    <property type="evidence" value="ECO:0007669"/>
    <property type="project" value="TreeGrafter"/>
</dbReference>
<organism evidence="4">
    <name type="scientific">Camelus bactrianus</name>
    <name type="common">Bactrian camel</name>
    <dbReference type="NCBI Taxonomy" id="9837"/>
    <lineage>
        <taxon>Eukaryota</taxon>
        <taxon>Metazoa</taxon>
        <taxon>Chordata</taxon>
        <taxon>Craniata</taxon>
        <taxon>Vertebrata</taxon>
        <taxon>Euteleostomi</taxon>
        <taxon>Mammalia</taxon>
        <taxon>Eutheria</taxon>
        <taxon>Laurasiatheria</taxon>
        <taxon>Artiodactyla</taxon>
        <taxon>Tylopoda</taxon>
        <taxon>Camelidae</taxon>
        <taxon>Camelus</taxon>
    </lineage>
</organism>
<feature type="chain" id="PRO_5040887740" evidence="3">
    <location>
        <begin position="21"/>
        <end position="261"/>
    </location>
</feature>
<evidence type="ECO:0000313" key="4">
    <source>
        <dbReference type="RefSeq" id="XP_045371921.1"/>
    </source>
</evidence>
<protein>
    <submittedName>
        <fullName evidence="4">Ly6/PLAUR domain-containing protein 8</fullName>
    </submittedName>
</protein>
<dbReference type="PANTHER" id="PTHR20914">
    <property type="entry name" value="LY6/PLAUR DOMAIN-CONTAINING PROTEIN 8"/>
    <property type="match status" value="1"/>
</dbReference>
<gene>
    <name evidence="4" type="primary">LYPD8</name>
</gene>
<dbReference type="InterPro" id="IPR050918">
    <property type="entry name" value="CNF-like_PLA2_Inhibitor"/>
</dbReference>
<dbReference type="AlphaFoldDB" id="A0A9W3G3Y6"/>
<keyword evidence="2" id="KW-0964">Secreted</keyword>
<evidence type="ECO:0000256" key="2">
    <source>
        <dbReference type="ARBA" id="ARBA00022525"/>
    </source>
</evidence>
<feature type="signal peptide" evidence="3">
    <location>
        <begin position="1"/>
        <end position="20"/>
    </location>
</feature>
<evidence type="ECO:0000256" key="1">
    <source>
        <dbReference type="ARBA" id="ARBA00004613"/>
    </source>
</evidence>